<feature type="compositionally biased region" description="Basic and acidic residues" evidence="1">
    <location>
        <begin position="7"/>
        <end position="66"/>
    </location>
</feature>
<evidence type="ECO:0000313" key="2">
    <source>
        <dbReference type="EMBL" id="TNN31753.1"/>
    </source>
</evidence>
<proteinExistence type="predicted"/>
<name>A0A4Z2ESJ4_9TELE</name>
<organism evidence="2 3">
    <name type="scientific">Liparis tanakae</name>
    <name type="common">Tanaka's snailfish</name>
    <dbReference type="NCBI Taxonomy" id="230148"/>
    <lineage>
        <taxon>Eukaryota</taxon>
        <taxon>Metazoa</taxon>
        <taxon>Chordata</taxon>
        <taxon>Craniata</taxon>
        <taxon>Vertebrata</taxon>
        <taxon>Euteleostomi</taxon>
        <taxon>Actinopterygii</taxon>
        <taxon>Neopterygii</taxon>
        <taxon>Teleostei</taxon>
        <taxon>Neoteleostei</taxon>
        <taxon>Acanthomorphata</taxon>
        <taxon>Eupercaria</taxon>
        <taxon>Perciformes</taxon>
        <taxon>Cottioidei</taxon>
        <taxon>Cottales</taxon>
        <taxon>Liparidae</taxon>
        <taxon>Liparis</taxon>
    </lineage>
</organism>
<dbReference type="EMBL" id="SRLO01003184">
    <property type="protein sequence ID" value="TNN31753.1"/>
    <property type="molecule type" value="Genomic_DNA"/>
</dbReference>
<comment type="caution">
    <text evidence="2">The sequence shown here is derived from an EMBL/GenBank/DDBJ whole genome shotgun (WGS) entry which is preliminary data.</text>
</comment>
<gene>
    <name evidence="2" type="ORF">EYF80_058089</name>
</gene>
<feature type="region of interest" description="Disordered" evidence="1">
    <location>
        <begin position="1"/>
        <end position="88"/>
    </location>
</feature>
<dbReference type="Proteomes" id="UP000314294">
    <property type="component" value="Unassembled WGS sequence"/>
</dbReference>
<dbReference type="AlphaFoldDB" id="A0A4Z2ESJ4"/>
<evidence type="ECO:0000256" key="1">
    <source>
        <dbReference type="SAM" id="MobiDB-lite"/>
    </source>
</evidence>
<reference evidence="2 3" key="1">
    <citation type="submission" date="2019-03" db="EMBL/GenBank/DDBJ databases">
        <title>First draft genome of Liparis tanakae, snailfish: a comprehensive survey of snailfish specific genes.</title>
        <authorList>
            <person name="Kim W."/>
            <person name="Song I."/>
            <person name="Jeong J.-H."/>
            <person name="Kim D."/>
            <person name="Kim S."/>
            <person name="Ryu S."/>
            <person name="Song J.Y."/>
            <person name="Lee S.K."/>
        </authorList>
    </citation>
    <scope>NUCLEOTIDE SEQUENCE [LARGE SCALE GENOMIC DNA]</scope>
    <source>
        <tissue evidence="2">Muscle</tissue>
    </source>
</reference>
<accession>A0A4Z2ESJ4</accession>
<keyword evidence="3" id="KW-1185">Reference proteome</keyword>
<evidence type="ECO:0000313" key="3">
    <source>
        <dbReference type="Proteomes" id="UP000314294"/>
    </source>
</evidence>
<sequence>MVCGGEEGERGKEPKTEELERGGDKGEETWSGKDTVSEREREREAKRGAGVEEMQKGERGKGDFVKTRKKRKETRIENWASGDDGLGV</sequence>
<protein>
    <submittedName>
        <fullName evidence="2">Uncharacterized protein</fullName>
    </submittedName>
</protein>